<reference evidence="13" key="1">
    <citation type="submission" date="2016-11" db="UniProtKB">
        <authorList>
            <consortium name="WormBaseParasite"/>
        </authorList>
    </citation>
    <scope>IDENTIFICATION</scope>
</reference>
<name>A0A1I7YTF0_9BILA</name>
<evidence type="ECO:0000256" key="3">
    <source>
        <dbReference type="ARBA" id="ARBA00020977"/>
    </source>
</evidence>
<evidence type="ECO:0000256" key="1">
    <source>
        <dbReference type="ARBA" id="ARBA00004395"/>
    </source>
</evidence>
<dbReference type="GO" id="GO:0000139">
    <property type="term" value="C:Golgi membrane"/>
    <property type="evidence" value="ECO:0007669"/>
    <property type="project" value="UniProtKB-SubCell"/>
</dbReference>
<dbReference type="InterPro" id="IPR024602">
    <property type="entry name" value="COG_su2_N"/>
</dbReference>
<dbReference type="GO" id="GO:0006891">
    <property type="term" value="P:intra-Golgi vesicle-mediated transport"/>
    <property type="evidence" value="ECO:0007669"/>
    <property type="project" value="TreeGrafter"/>
</dbReference>
<evidence type="ECO:0000256" key="2">
    <source>
        <dbReference type="ARBA" id="ARBA00007603"/>
    </source>
</evidence>
<keyword evidence="6" id="KW-0333">Golgi apparatus</keyword>
<feature type="domain" description="COG complex component COG2 C-terminal" evidence="11">
    <location>
        <begin position="425"/>
        <end position="723"/>
    </location>
</feature>
<dbReference type="InterPro" id="IPR024603">
    <property type="entry name" value="COG_complex_COG2_C"/>
</dbReference>
<evidence type="ECO:0000256" key="6">
    <source>
        <dbReference type="ARBA" id="ARBA00023034"/>
    </source>
</evidence>
<feature type="region of interest" description="Disordered" evidence="9">
    <location>
        <begin position="687"/>
        <end position="711"/>
    </location>
</feature>
<dbReference type="WBParaSite" id="L893_g19316.t1">
    <property type="protein sequence ID" value="L893_g19316.t1"/>
    <property type="gene ID" value="L893_g19316"/>
</dbReference>
<evidence type="ECO:0000259" key="10">
    <source>
        <dbReference type="Pfam" id="PF06148"/>
    </source>
</evidence>
<keyword evidence="12" id="KW-1185">Reference proteome</keyword>
<dbReference type="Proteomes" id="UP000095287">
    <property type="component" value="Unplaced"/>
</dbReference>
<evidence type="ECO:0000313" key="12">
    <source>
        <dbReference type="Proteomes" id="UP000095287"/>
    </source>
</evidence>
<dbReference type="GO" id="GO:0007030">
    <property type="term" value="P:Golgi organization"/>
    <property type="evidence" value="ECO:0007669"/>
    <property type="project" value="InterPro"/>
</dbReference>
<evidence type="ECO:0000313" key="13">
    <source>
        <dbReference type="WBParaSite" id="L893_g19316.t1"/>
    </source>
</evidence>
<keyword evidence="7" id="KW-0472">Membrane</keyword>
<dbReference type="PANTHER" id="PTHR12961">
    <property type="entry name" value="CONSERVED OLIGOMERIC GOLGI COMPLEX COMPONENT 2"/>
    <property type="match status" value="1"/>
</dbReference>
<evidence type="ECO:0000256" key="5">
    <source>
        <dbReference type="ARBA" id="ARBA00022927"/>
    </source>
</evidence>
<accession>A0A1I7YTF0</accession>
<dbReference type="GO" id="GO:0017119">
    <property type="term" value="C:Golgi transport complex"/>
    <property type="evidence" value="ECO:0007669"/>
    <property type="project" value="TreeGrafter"/>
</dbReference>
<evidence type="ECO:0000256" key="7">
    <source>
        <dbReference type="ARBA" id="ARBA00023136"/>
    </source>
</evidence>
<proteinExistence type="inferred from homology"/>
<comment type="subcellular location">
    <subcellularLocation>
        <location evidence="1">Golgi apparatus membrane</location>
        <topology evidence="1">Peripheral membrane protein</topology>
    </subcellularLocation>
</comment>
<comment type="similarity">
    <text evidence="2">Belongs to the COG2 family.</text>
</comment>
<sequence>MLRHTADSQRGHHRLPVSDGSECAIFPALCVVCLPLIASAGRRRGMNTFRDRFAHVLSAYVRLLTYDSRYLQMATDGKAVPSRTSSFVPTTANDLQLSFNKAHFSRPDFDLERFLSLTRRRVTLDQLYADLKVYLKVVQNSMIELINDDYADFVNLSSNLVSLKESIDKIGSEISGNFAELHSSTVDIQKTAHFVEGKFQELTGNHRAQSKIRGRISLVVALKSLLDALAKKPVEINRRWLDSLTYSVVSFEIWYGRNEDIDERVSEARERCMSRVETYLSQFIADVLKNDANYLPEMLSIILLIKRTDGPTKVIGSSVINPLMLVKDGLNLDQLLDKSLKVLTELQTKWTGMLEKNGYSSDVVLSFLDHCLLMYLSDFLDLNFGAVLIPSDNRLFHRCFTLITDFIRAFRKFPSTIPLLRRIRDKFNLIVYFKLETQHFISTLNSQTAVDQFSYSLDDGDRLTPPSRSIFAAVKNSFSDEVFLPSLIDKFWDFTLKIYCKYGEWVDTMTRHFSEAKATDVNGDSCAWKCVTALAGDVTKFEEDIFGHCTTVIYTRVNDLHLSTTALGQCITLFCNQLSSKRKELDDILMKMVREHFDKQLDGVLEIPRQYRWTKKPAPSECSSYLSGALDFLDEFQQFAIRATWSETVSKGILTTVLEDTMANFCTKAEQVLESVEQTGSSLQRFKRKAKVTATGEEMPQSSSTSNLESDEGKIRAQLRLDIEFFCKKATEYDLNNNIETFDKLLSRLS</sequence>
<dbReference type="InterPro" id="IPR009316">
    <property type="entry name" value="COG2"/>
</dbReference>
<dbReference type="AlphaFoldDB" id="A0A1I7YTF0"/>
<evidence type="ECO:0000256" key="8">
    <source>
        <dbReference type="ARBA" id="ARBA00031344"/>
    </source>
</evidence>
<keyword evidence="4" id="KW-0813">Transport</keyword>
<dbReference type="PANTHER" id="PTHR12961:SF0">
    <property type="entry name" value="CONSERVED OLIGOMERIC GOLGI COMPLEX SUBUNIT 2"/>
    <property type="match status" value="1"/>
</dbReference>
<evidence type="ECO:0000256" key="9">
    <source>
        <dbReference type="SAM" id="MobiDB-lite"/>
    </source>
</evidence>
<keyword evidence="5" id="KW-0653">Protein transport</keyword>
<dbReference type="Pfam" id="PF12022">
    <property type="entry name" value="COG2_C"/>
    <property type="match status" value="1"/>
</dbReference>
<dbReference type="Pfam" id="PF06148">
    <property type="entry name" value="COG2_N"/>
    <property type="match status" value="1"/>
</dbReference>
<organism evidence="12 13">
    <name type="scientific">Steinernema glaseri</name>
    <dbReference type="NCBI Taxonomy" id="37863"/>
    <lineage>
        <taxon>Eukaryota</taxon>
        <taxon>Metazoa</taxon>
        <taxon>Ecdysozoa</taxon>
        <taxon>Nematoda</taxon>
        <taxon>Chromadorea</taxon>
        <taxon>Rhabditida</taxon>
        <taxon>Tylenchina</taxon>
        <taxon>Panagrolaimomorpha</taxon>
        <taxon>Strongyloidoidea</taxon>
        <taxon>Steinernematidae</taxon>
        <taxon>Steinernema</taxon>
    </lineage>
</organism>
<evidence type="ECO:0000256" key="4">
    <source>
        <dbReference type="ARBA" id="ARBA00022448"/>
    </source>
</evidence>
<protein>
    <recommendedName>
        <fullName evidence="3">Conserved oligomeric Golgi complex subunit 2</fullName>
    </recommendedName>
    <alternativeName>
        <fullName evidence="8">Component of oligomeric Golgi complex 2</fullName>
    </alternativeName>
</protein>
<feature type="domain" description="Conserved oligomeric Golgi complex subunit 2 N-terminal" evidence="10">
    <location>
        <begin position="97"/>
        <end position="170"/>
    </location>
</feature>
<evidence type="ECO:0000259" key="11">
    <source>
        <dbReference type="Pfam" id="PF12022"/>
    </source>
</evidence>
<dbReference type="GO" id="GO:0015031">
    <property type="term" value="P:protein transport"/>
    <property type="evidence" value="ECO:0007669"/>
    <property type="project" value="UniProtKB-KW"/>
</dbReference>